<proteinExistence type="predicted"/>
<sequence>MADNTVAKAGKRKAENQDAAPPKKVKLANGDAAATSSEQEIKSIFVGRLSWNVDNDWLAQEFAVCGEVESAHVQMDRNTGKSRGFGYVHFTTAEAVEKAIAMNGMEIDGRPVNIDKSNPPDKSAAREKRAQVFGDEQSAPSATLFVGNLSFGVNEDALWEVFGFAYVEFSDIETAKKAHGAMNGQDLDGRALRLDFSQPRDSSGGGRGRPWRFR</sequence>
<gene>
    <name evidence="1" type="ORF">BJ138DRAFT_791249</name>
</gene>
<reference evidence="1" key="1">
    <citation type="journal article" date="2021" name="New Phytol.">
        <title>Evolutionary innovations through gain and loss of genes in the ectomycorrhizal Boletales.</title>
        <authorList>
            <person name="Wu G."/>
            <person name="Miyauchi S."/>
            <person name="Morin E."/>
            <person name="Kuo A."/>
            <person name="Drula E."/>
            <person name="Varga T."/>
            <person name="Kohler A."/>
            <person name="Feng B."/>
            <person name="Cao Y."/>
            <person name="Lipzen A."/>
            <person name="Daum C."/>
            <person name="Hundley H."/>
            <person name="Pangilinan J."/>
            <person name="Johnson J."/>
            <person name="Barry K."/>
            <person name="LaButti K."/>
            <person name="Ng V."/>
            <person name="Ahrendt S."/>
            <person name="Min B."/>
            <person name="Choi I.G."/>
            <person name="Park H."/>
            <person name="Plett J.M."/>
            <person name="Magnuson J."/>
            <person name="Spatafora J.W."/>
            <person name="Nagy L.G."/>
            <person name="Henrissat B."/>
            <person name="Grigoriev I.V."/>
            <person name="Yang Z.L."/>
            <person name="Xu J."/>
            <person name="Martin F.M."/>
        </authorList>
    </citation>
    <scope>NUCLEOTIDE SEQUENCE</scope>
    <source>
        <strain evidence="1">ATCC 28755</strain>
    </source>
</reference>
<protein>
    <submittedName>
        <fullName evidence="1">Uncharacterized protein</fullName>
    </submittedName>
</protein>
<organism evidence="1 2">
    <name type="scientific">Hygrophoropsis aurantiaca</name>
    <dbReference type="NCBI Taxonomy" id="72124"/>
    <lineage>
        <taxon>Eukaryota</taxon>
        <taxon>Fungi</taxon>
        <taxon>Dikarya</taxon>
        <taxon>Basidiomycota</taxon>
        <taxon>Agaricomycotina</taxon>
        <taxon>Agaricomycetes</taxon>
        <taxon>Agaricomycetidae</taxon>
        <taxon>Boletales</taxon>
        <taxon>Coniophorineae</taxon>
        <taxon>Hygrophoropsidaceae</taxon>
        <taxon>Hygrophoropsis</taxon>
    </lineage>
</organism>
<evidence type="ECO:0000313" key="2">
    <source>
        <dbReference type="Proteomes" id="UP000790377"/>
    </source>
</evidence>
<comment type="caution">
    <text evidence="1">The sequence shown here is derived from an EMBL/GenBank/DDBJ whole genome shotgun (WGS) entry which is preliminary data.</text>
</comment>
<accession>A0ACB8AGI9</accession>
<dbReference type="EMBL" id="MU267651">
    <property type="protein sequence ID" value="KAH7912474.1"/>
    <property type="molecule type" value="Genomic_DNA"/>
</dbReference>
<name>A0ACB8AGI9_9AGAM</name>
<evidence type="ECO:0000313" key="1">
    <source>
        <dbReference type="EMBL" id="KAH7912474.1"/>
    </source>
</evidence>
<dbReference type="Proteomes" id="UP000790377">
    <property type="component" value="Unassembled WGS sequence"/>
</dbReference>
<keyword evidence="2" id="KW-1185">Reference proteome</keyword>